<keyword evidence="3" id="KW-1185">Reference proteome</keyword>
<dbReference type="AlphaFoldDB" id="A0A9X1B8R1"/>
<protein>
    <submittedName>
        <fullName evidence="2">Molybdopterin-guanine dinucleotide biosynthesis protein B</fullName>
    </submittedName>
</protein>
<accession>A0A9X1B8R1</accession>
<dbReference type="RefSeq" id="WP_200387293.1">
    <property type="nucleotide sequence ID" value="NZ_NRSD01000005.1"/>
</dbReference>
<reference evidence="2 3" key="1">
    <citation type="journal article" date="2020" name="Microorganisms">
        <title>Osmotic Adaptation and Compatible Solute Biosynthesis of Phototrophic Bacteria as Revealed from Genome Analyses.</title>
        <authorList>
            <person name="Imhoff J.F."/>
            <person name="Rahn T."/>
            <person name="Kunzel S."/>
            <person name="Keller A."/>
            <person name="Neulinger S.C."/>
        </authorList>
    </citation>
    <scope>NUCLEOTIDE SEQUENCE [LARGE SCALE GENOMIC DNA]</scope>
    <source>
        <strain evidence="2 3">DSM 21303</strain>
    </source>
</reference>
<dbReference type="GO" id="GO:0006777">
    <property type="term" value="P:Mo-molybdopterin cofactor biosynthetic process"/>
    <property type="evidence" value="ECO:0007669"/>
    <property type="project" value="InterPro"/>
</dbReference>
<dbReference type="SUPFAM" id="SSF52540">
    <property type="entry name" value="P-loop containing nucleoside triphosphate hydrolases"/>
    <property type="match status" value="1"/>
</dbReference>
<dbReference type="Proteomes" id="UP001138802">
    <property type="component" value="Unassembled WGS sequence"/>
</dbReference>
<name>A0A9X1B8R1_9GAMM</name>
<dbReference type="GO" id="GO:0005525">
    <property type="term" value="F:GTP binding"/>
    <property type="evidence" value="ECO:0007669"/>
    <property type="project" value="InterPro"/>
</dbReference>
<gene>
    <name evidence="2" type="primary">mobB</name>
    <name evidence="2" type="ORF">CKO25_07535</name>
</gene>
<evidence type="ECO:0000259" key="1">
    <source>
        <dbReference type="Pfam" id="PF03205"/>
    </source>
</evidence>
<dbReference type="PANTHER" id="PTHR40072:SF1">
    <property type="entry name" value="MOLYBDOPTERIN-GUANINE DINUCLEOTIDE BIOSYNTHESIS ADAPTER PROTEIN"/>
    <property type="match status" value="1"/>
</dbReference>
<dbReference type="Gene3D" id="3.40.50.300">
    <property type="entry name" value="P-loop containing nucleotide triphosphate hydrolases"/>
    <property type="match status" value="1"/>
</dbReference>
<evidence type="ECO:0000313" key="2">
    <source>
        <dbReference type="EMBL" id="MBK1644508.1"/>
    </source>
</evidence>
<dbReference type="Pfam" id="PF03205">
    <property type="entry name" value="MobB"/>
    <property type="match status" value="1"/>
</dbReference>
<dbReference type="InterPro" id="IPR027417">
    <property type="entry name" value="P-loop_NTPase"/>
</dbReference>
<sequence length="186" mass="20103">MRHDSVPVVGFVAPSGMGKTTLVRAVVHILTVQGLAVGYLKHAHHRFDLDTPGKDSYEVRAAGASQVLLASGARWALQVEHPVPTQEPALQAMLSRFEHARLDLIIVEGFKHAAYPKIEVYRSAVAHANQLRPLYPCDPDIIAVATDAPLPEPRPPVTLPLNDAGRVAEFVRGRCADARDPGTSVS</sequence>
<organism evidence="2 3">
    <name type="scientific">Thiocapsa imhoffii</name>
    <dbReference type="NCBI Taxonomy" id="382777"/>
    <lineage>
        <taxon>Bacteria</taxon>
        <taxon>Pseudomonadati</taxon>
        <taxon>Pseudomonadota</taxon>
        <taxon>Gammaproteobacteria</taxon>
        <taxon>Chromatiales</taxon>
        <taxon>Chromatiaceae</taxon>
        <taxon>Thiocapsa</taxon>
    </lineage>
</organism>
<proteinExistence type="predicted"/>
<comment type="caution">
    <text evidence="2">The sequence shown here is derived from an EMBL/GenBank/DDBJ whole genome shotgun (WGS) entry which is preliminary data.</text>
</comment>
<feature type="domain" description="Molybdopterin-guanine dinucleotide biosynthesis protein B (MobB)" evidence="1">
    <location>
        <begin position="8"/>
        <end position="147"/>
    </location>
</feature>
<dbReference type="InterPro" id="IPR004435">
    <property type="entry name" value="MobB_dom"/>
</dbReference>
<dbReference type="NCBIfam" id="TIGR00176">
    <property type="entry name" value="mobB"/>
    <property type="match status" value="1"/>
</dbReference>
<dbReference type="PANTHER" id="PTHR40072">
    <property type="entry name" value="MOLYBDOPTERIN-GUANINE DINUCLEOTIDE BIOSYNTHESIS ADAPTER PROTEIN-RELATED"/>
    <property type="match status" value="1"/>
</dbReference>
<dbReference type="EMBL" id="NRSD01000005">
    <property type="protein sequence ID" value="MBK1644508.1"/>
    <property type="molecule type" value="Genomic_DNA"/>
</dbReference>
<dbReference type="CDD" id="cd03116">
    <property type="entry name" value="MobB"/>
    <property type="match status" value="1"/>
</dbReference>
<evidence type="ECO:0000313" key="3">
    <source>
        <dbReference type="Proteomes" id="UP001138802"/>
    </source>
</evidence>
<dbReference type="InterPro" id="IPR052539">
    <property type="entry name" value="MGD_biosynthesis_adapter"/>
</dbReference>